<reference evidence="2" key="2">
    <citation type="journal article" date="2016" name="Sci. Rep.">
        <title>Dictyocaulus viviparus genome, variome and transcriptome elucidate lungworm biology and support future intervention.</title>
        <authorList>
            <person name="McNulty S.N."/>
            <person name="Strube C."/>
            <person name="Rosa B.A."/>
            <person name="Martin J.C."/>
            <person name="Tyagi R."/>
            <person name="Choi Y.J."/>
            <person name="Wang Q."/>
            <person name="Hallsworth Pepin K."/>
            <person name="Zhang X."/>
            <person name="Ozersky P."/>
            <person name="Wilson R.K."/>
            <person name="Sternberg P.W."/>
            <person name="Gasser R.B."/>
            <person name="Mitreva M."/>
        </authorList>
    </citation>
    <scope>NUCLEOTIDE SEQUENCE [LARGE SCALE GENOMIC DNA]</scope>
    <source>
        <strain evidence="2">HannoverDv2000</strain>
    </source>
</reference>
<dbReference type="OrthoDB" id="5871295at2759"/>
<organism evidence="1 2">
    <name type="scientific">Dictyocaulus viviparus</name>
    <name type="common">Bovine lungworm</name>
    <dbReference type="NCBI Taxonomy" id="29172"/>
    <lineage>
        <taxon>Eukaryota</taxon>
        <taxon>Metazoa</taxon>
        <taxon>Ecdysozoa</taxon>
        <taxon>Nematoda</taxon>
        <taxon>Chromadorea</taxon>
        <taxon>Rhabditida</taxon>
        <taxon>Rhabditina</taxon>
        <taxon>Rhabditomorpha</taxon>
        <taxon>Strongyloidea</taxon>
        <taxon>Metastrongylidae</taxon>
        <taxon>Dictyocaulus</taxon>
    </lineage>
</organism>
<gene>
    <name evidence="1" type="ORF">DICVIV_04937</name>
</gene>
<proteinExistence type="predicted"/>
<accession>A0A0D8XYP2</accession>
<evidence type="ECO:0000313" key="1">
    <source>
        <dbReference type="EMBL" id="KJH48967.1"/>
    </source>
</evidence>
<reference evidence="1 2" key="1">
    <citation type="submission" date="2013-11" db="EMBL/GenBank/DDBJ databases">
        <title>Draft genome of the bovine lungworm Dictyocaulus viviparus.</title>
        <authorList>
            <person name="Mitreva M."/>
        </authorList>
    </citation>
    <scope>NUCLEOTIDE SEQUENCE [LARGE SCALE GENOMIC DNA]</scope>
    <source>
        <strain evidence="1 2">HannoverDv2000</strain>
    </source>
</reference>
<protein>
    <submittedName>
        <fullName evidence="1">Uncharacterized protein</fullName>
    </submittedName>
</protein>
<evidence type="ECO:0000313" key="2">
    <source>
        <dbReference type="Proteomes" id="UP000053766"/>
    </source>
</evidence>
<name>A0A0D8XYP2_DICVI</name>
<dbReference type="AlphaFoldDB" id="A0A0D8XYP2"/>
<dbReference type="Proteomes" id="UP000053766">
    <property type="component" value="Unassembled WGS sequence"/>
</dbReference>
<keyword evidence="2" id="KW-1185">Reference proteome</keyword>
<dbReference type="EMBL" id="KN716250">
    <property type="protein sequence ID" value="KJH48967.1"/>
    <property type="molecule type" value="Genomic_DNA"/>
</dbReference>
<sequence>MLTTNMIRQQSDTTAQRRLIRAVAVEDDHPQTSQGVFRAAYPLKSSSIYFEAL</sequence>